<dbReference type="AlphaFoldDB" id="A0A6V7UDP7"/>
<name>A0A6V7UDP7_MELEN</name>
<feature type="transmembrane region" description="Helical" evidence="1">
    <location>
        <begin position="12"/>
        <end position="31"/>
    </location>
</feature>
<dbReference type="OrthoDB" id="5906681at2759"/>
<reference evidence="2 3" key="1">
    <citation type="submission" date="2020-08" db="EMBL/GenBank/DDBJ databases">
        <authorList>
            <person name="Koutsovoulos G."/>
            <person name="Danchin GJ E."/>
        </authorList>
    </citation>
    <scope>NUCLEOTIDE SEQUENCE [LARGE SCALE GENOMIC DNA]</scope>
</reference>
<dbReference type="EMBL" id="CAJEWN010000056">
    <property type="protein sequence ID" value="CAD2154523.1"/>
    <property type="molecule type" value="Genomic_DNA"/>
</dbReference>
<evidence type="ECO:0000313" key="3">
    <source>
        <dbReference type="Proteomes" id="UP000580250"/>
    </source>
</evidence>
<protein>
    <submittedName>
        <fullName evidence="2">Uncharacterized protein</fullName>
    </submittedName>
</protein>
<proteinExistence type="predicted"/>
<dbReference type="Proteomes" id="UP000580250">
    <property type="component" value="Unassembled WGS sequence"/>
</dbReference>
<keyword evidence="1" id="KW-0472">Membrane</keyword>
<sequence length="52" mass="6299">MPSLEDFFQYLSIFISLPSFIVYILQVWTIIRNKSLHNSFYTLFCIRAFYVI</sequence>
<evidence type="ECO:0000313" key="2">
    <source>
        <dbReference type="EMBL" id="CAD2154523.1"/>
    </source>
</evidence>
<comment type="caution">
    <text evidence="2">The sequence shown here is derived from an EMBL/GenBank/DDBJ whole genome shotgun (WGS) entry which is preliminary data.</text>
</comment>
<organism evidence="2 3">
    <name type="scientific">Meloidogyne enterolobii</name>
    <name type="common">Root-knot nematode worm</name>
    <name type="synonym">Meloidogyne mayaguensis</name>
    <dbReference type="NCBI Taxonomy" id="390850"/>
    <lineage>
        <taxon>Eukaryota</taxon>
        <taxon>Metazoa</taxon>
        <taxon>Ecdysozoa</taxon>
        <taxon>Nematoda</taxon>
        <taxon>Chromadorea</taxon>
        <taxon>Rhabditida</taxon>
        <taxon>Tylenchina</taxon>
        <taxon>Tylenchomorpha</taxon>
        <taxon>Tylenchoidea</taxon>
        <taxon>Meloidogynidae</taxon>
        <taxon>Meloidogyninae</taxon>
        <taxon>Meloidogyne</taxon>
    </lineage>
</organism>
<accession>A0A6V7UDP7</accession>
<evidence type="ECO:0000256" key="1">
    <source>
        <dbReference type="SAM" id="Phobius"/>
    </source>
</evidence>
<keyword evidence="1" id="KW-0812">Transmembrane</keyword>
<gene>
    <name evidence="2" type="ORF">MENT_LOCUS11524</name>
</gene>
<keyword evidence="1" id="KW-1133">Transmembrane helix</keyword>